<dbReference type="GO" id="GO:0005882">
    <property type="term" value="C:intermediate filament"/>
    <property type="evidence" value="ECO:0007669"/>
    <property type="project" value="TreeGrafter"/>
</dbReference>
<evidence type="ECO:0000256" key="2">
    <source>
        <dbReference type="ARBA" id="ARBA00022737"/>
    </source>
</evidence>
<feature type="compositionally biased region" description="Basic and acidic residues" evidence="4">
    <location>
        <begin position="1936"/>
        <end position="1948"/>
    </location>
</feature>
<feature type="compositionally biased region" description="Basic and acidic residues" evidence="4">
    <location>
        <begin position="2225"/>
        <end position="2238"/>
    </location>
</feature>
<dbReference type="SUPFAM" id="SSF75399">
    <property type="entry name" value="Plakin repeat"/>
    <property type="match status" value="5"/>
</dbReference>
<feature type="compositionally biased region" description="Polar residues" evidence="4">
    <location>
        <begin position="2291"/>
        <end position="2303"/>
    </location>
</feature>
<dbReference type="GO" id="GO:0005737">
    <property type="term" value="C:cytoplasm"/>
    <property type="evidence" value="ECO:0007669"/>
    <property type="project" value="TreeGrafter"/>
</dbReference>
<dbReference type="GO" id="GO:0016020">
    <property type="term" value="C:membrane"/>
    <property type="evidence" value="ECO:0007669"/>
    <property type="project" value="TreeGrafter"/>
</dbReference>
<feature type="coiled-coil region" evidence="3">
    <location>
        <begin position="205"/>
        <end position="259"/>
    </location>
</feature>
<organism evidence="6 7">
    <name type="scientific">Crenichthys baileyi</name>
    <name type="common">White River springfish</name>
    <dbReference type="NCBI Taxonomy" id="28760"/>
    <lineage>
        <taxon>Eukaryota</taxon>
        <taxon>Metazoa</taxon>
        <taxon>Chordata</taxon>
        <taxon>Craniata</taxon>
        <taxon>Vertebrata</taxon>
        <taxon>Euteleostomi</taxon>
        <taxon>Actinopterygii</taxon>
        <taxon>Neopterygii</taxon>
        <taxon>Teleostei</taxon>
        <taxon>Neoteleostei</taxon>
        <taxon>Acanthomorphata</taxon>
        <taxon>Ovalentaria</taxon>
        <taxon>Atherinomorphae</taxon>
        <taxon>Cyprinodontiformes</taxon>
        <taxon>Goodeidae</taxon>
        <taxon>Crenichthys</taxon>
    </lineage>
</organism>
<feature type="region of interest" description="Disordered" evidence="4">
    <location>
        <begin position="2763"/>
        <end position="2782"/>
    </location>
</feature>
<dbReference type="Pfam" id="PF21097">
    <property type="entry name" value="SR_plectin_7"/>
    <property type="match status" value="1"/>
</dbReference>
<feature type="coiled-coil region" evidence="3">
    <location>
        <begin position="3813"/>
        <end position="3843"/>
    </location>
</feature>
<feature type="compositionally biased region" description="Basic and acidic residues" evidence="4">
    <location>
        <begin position="2083"/>
        <end position="2096"/>
    </location>
</feature>
<dbReference type="CDD" id="cd00176">
    <property type="entry name" value="SPEC"/>
    <property type="match status" value="6"/>
</dbReference>
<feature type="compositionally biased region" description="Basic and acidic residues" evidence="4">
    <location>
        <begin position="1852"/>
        <end position="1867"/>
    </location>
</feature>
<feature type="region of interest" description="Disordered" evidence="4">
    <location>
        <begin position="2020"/>
        <end position="2048"/>
    </location>
</feature>
<feature type="region of interest" description="Disordered" evidence="4">
    <location>
        <begin position="4768"/>
        <end position="4803"/>
    </location>
</feature>
<dbReference type="InterPro" id="IPR041573">
    <property type="entry name" value="Desmoplakin_Spectrin-like"/>
</dbReference>
<dbReference type="InterPro" id="IPR035915">
    <property type="entry name" value="Plakin_repeat_sf"/>
</dbReference>
<feature type="region of interest" description="Disordered" evidence="4">
    <location>
        <begin position="4537"/>
        <end position="4557"/>
    </location>
</feature>
<dbReference type="InterPro" id="IPR001101">
    <property type="entry name" value="Plectin_repeat"/>
</dbReference>
<dbReference type="Pfam" id="PF00435">
    <property type="entry name" value="Spectrin"/>
    <property type="match status" value="5"/>
</dbReference>
<feature type="coiled-coil region" evidence="3">
    <location>
        <begin position="4436"/>
        <end position="4498"/>
    </location>
</feature>
<keyword evidence="1" id="KW-0597">Phosphoprotein</keyword>
<evidence type="ECO:0000313" key="7">
    <source>
        <dbReference type="Proteomes" id="UP001311232"/>
    </source>
</evidence>
<dbReference type="InterPro" id="IPR002017">
    <property type="entry name" value="Spectrin_repeat"/>
</dbReference>
<dbReference type="GO" id="GO:0005198">
    <property type="term" value="F:structural molecule activity"/>
    <property type="evidence" value="ECO:0007669"/>
    <property type="project" value="TreeGrafter"/>
</dbReference>
<dbReference type="PANTHER" id="PTHR23169:SF25">
    <property type="entry name" value="MICROTUBULE-ACTIN CROSS-LINKING FACTOR 1, ISOFORMS 1_2_3_4_5"/>
    <property type="match status" value="1"/>
</dbReference>
<dbReference type="SUPFAM" id="SSF46966">
    <property type="entry name" value="Spectrin repeat"/>
    <property type="match status" value="12"/>
</dbReference>
<feature type="coiled-coil region" evidence="3">
    <location>
        <begin position="540"/>
        <end position="585"/>
    </location>
</feature>
<feature type="region of interest" description="Disordered" evidence="4">
    <location>
        <begin position="3049"/>
        <end position="3076"/>
    </location>
</feature>
<dbReference type="PANTHER" id="PTHR23169">
    <property type="entry name" value="ENVOPLAKIN"/>
    <property type="match status" value="1"/>
</dbReference>
<dbReference type="GO" id="GO:0045104">
    <property type="term" value="P:intermediate filament cytoskeleton organization"/>
    <property type="evidence" value="ECO:0007669"/>
    <property type="project" value="InterPro"/>
</dbReference>
<feature type="compositionally biased region" description="Basic and acidic residues" evidence="4">
    <location>
        <begin position="2385"/>
        <end position="2399"/>
    </location>
</feature>
<dbReference type="InterPro" id="IPR043197">
    <property type="entry name" value="Plakin"/>
</dbReference>
<keyword evidence="7" id="KW-1185">Reference proteome</keyword>
<feature type="compositionally biased region" description="Basic and acidic residues" evidence="4">
    <location>
        <begin position="2462"/>
        <end position="2490"/>
    </location>
</feature>
<feature type="coiled-coil region" evidence="3">
    <location>
        <begin position="448"/>
        <end position="478"/>
    </location>
</feature>
<feature type="compositionally biased region" description="Basic and acidic residues" evidence="4">
    <location>
        <begin position="2961"/>
        <end position="2973"/>
    </location>
</feature>
<feature type="compositionally biased region" description="Polar residues" evidence="4">
    <location>
        <begin position="2763"/>
        <end position="2776"/>
    </location>
</feature>
<proteinExistence type="predicted"/>
<dbReference type="SMART" id="SM00150">
    <property type="entry name" value="SPEC"/>
    <property type="match status" value="16"/>
</dbReference>
<feature type="compositionally biased region" description="Basic and acidic residues" evidence="4">
    <location>
        <begin position="3053"/>
        <end position="3076"/>
    </location>
</feature>
<feature type="region of interest" description="Disordered" evidence="4">
    <location>
        <begin position="2952"/>
        <end position="2973"/>
    </location>
</feature>
<feature type="domain" description="Desmoplakin spectrin-like" evidence="5">
    <location>
        <begin position="5"/>
        <end position="81"/>
    </location>
</feature>
<dbReference type="Gene3D" id="1.20.58.1060">
    <property type="match status" value="1"/>
</dbReference>
<feature type="compositionally biased region" description="Low complexity" evidence="4">
    <location>
        <begin position="4791"/>
        <end position="4803"/>
    </location>
</feature>
<feature type="region of interest" description="Disordered" evidence="4">
    <location>
        <begin position="2188"/>
        <end position="2238"/>
    </location>
</feature>
<keyword evidence="3" id="KW-0175">Coiled coil</keyword>
<evidence type="ECO:0000256" key="3">
    <source>
        <dbReference type="SAM" id="Coils"/>
    </source>
</evidence>
<dbReference type="FunFam" id="1.20.58.60:FF:000141">
    <property type="entry name" value="Microtubule-actin cross-linking factor 1"/>
    <property type="match status" value="1"/>
</dbReference>
<feature type="compositionally biased region" description="Basic and acidic residues" evidence="4">
    <location>
        <begin position="2600"/>
        <end position="2642"/>
    </location>
</feature>
<feature type="compositionally biased region" description="Basic and acidic residues" evidence="4">
    <location>
        <begin position="1108"/>
        <end position="1119"/>
    </location>
</feature>
<dbReference type="InterPro" id="IPR018159">
    <property type="entry name" value="Spectrin/alpha-actinin"/>
</dbReference>
<feature type="coiled-coil region" evidence="3">
    <location>
        <begin position="3210"/>
        <end position="3237"/>
    </location>
</feature>
<feature type="compositionally biased region" description="Basic and acidic residues" evidence="4">
    <location>
        <begin position="2652"/>
        <end position="2666"/>
    </location>
</feature>
<dbReference type="Pfam" id="PF18373">
    <property type="entry name" value="Spectrin_2"/>
    <property type="match status" value="1"/>
</dbReference>
<name>A0AAV9R4I0_9TELE</name>
<sequence>MKSVVTWHYLLKDIRTVSGWTLDTVRGQSPPERQRVLDHLGSQLADFLSDSKESSLFTAAERRELEREVQQAQQHCRDLLHNMETVEKDESVSGSYLSELQDITLRLNESERTLMSAIETPPPSRLSDGSFDNTLQIAEQEKLKSELDSLRSSLGDVSHRCVRFFEEKPLSSSVPRLRSELSQAVERTDKLHNLSAVYLDKLKAVEVLMQSLDEAESQVRKYENRLSEEDIVPADIAAIQNLRDQLGRWHAELSEQEDIFQALQVQVGQAKEAGAQLSKLHPDRSPELERYQERASQIAERWTGIKSQTETRRSDLEVLGLALQQYRDNHSALIRWIEETTERQENAQPGQTDSRALSDQLAQQTALVLEIEQNQTKLDECQIYSKQYCTSVKDYELQLMTYRAFVESKHKSQVKRRRMHSSSDAITQEFMDLRTHYTALVTLTTQQVKYISDALRRLEEEEKEVEEEKQARVGQVSELLGWVKGLQGRTGGPNAESSLAAQQAISEQLVGKKDQVAEAIRSTQVFLCSKQASKLSPEERAQVEAQLDELTATYNQLLDSSNQQLQQLEQQLAKEEERKNRAAIAGVIDLETVKTFSVFQAAQRGLIDQDTCCVLLEAQLVMGGLVRPDSSGIYSLAHGLSQGLIDNHTCQSLAELESALEFIRESVGDQKLLPVAAAMESGLIREEVGLRILDLQMNSGGLRDSYGKIMSLEQAEERRVLSPRILNKLYSRLQYKELIDPNTAEKVNIEELKLRCIPDDSSGLLLLPVKQQPGGTVCLLSGKKVGIFRAVKEGLIDRTVAIRLLETQLFAGGISEPRSGHRLMIGEAVRHGLMDQDLASAILARQLQNGGILDPLGGERLDLEESIRRDLLSPRLALLVLESLWTFTGLLWPESGELMPIAEALQQGVISGDLARNILRQRHTIGGLYNPETLQVLLLDQAAEKHLEPSVVRCLRDIHIPDILYNMNQSGTSSLNRPSWGSIRSSPSPLSSSTAFVWEASPRVDPDDQAKHKLLFHLMTHSYVDAHFGKRLVLLDRDLMLMVKATGLAAVESRKEKKEMSSLERTMFSVKRQKEEAIKCQDKVVHETVPRRQDVKDAITKSSYESEQDIKNDASQEHMPGVKENKEFNLTEPEEFEDKTVFPTDLAKMPQCVSKRDSNFKQSETVVDNIEPLMGEPQEDAELEGLVLELKQGGLVTKEGEKLLPDEAVAQGVLPGFTAVKLMAQAGLFGGFLDATSGESLSLEEVMQEGLLDEDLMWSVLKSDKTLAGVVDVEKGQICGVRAAAQAGFIDPNTAVRLLEAQVVSGGIVDLRRDKKVSVMLAANMGLIEEGQREELIALEKAFKGKDSDSATSFKKASLQLQMEGVVDPESNSAVPLEQAIKKGLIASDEAYRVLARQVAEGGIIHHASGMRLSVSDAVDRGLVDRSIASGLEELEWIYRGKVSTITNPEAIAFQATTGAILDSDSGGKLTLTEAVSRGLLDENIATEVMASPTVTQGTIDPKTARIVPYSELVSQGKIDIETGKRFLEVKLFQGIQDKKTLEILTIPEAVALKWVDPVPALRLLQSQADTGGIIDISTGERLPLPEASARGLVGGDMVKEIAINQFVKGGLVDPATGQRVSNLSDAVSFRLLTRDLALEIQEKVKEVFVDDHSTFIVATGSSPDSPVNMSAANITVSSRSPSSVRSLELSQDYDKTLRSEISGQSLFCPEVEITAEPETADKKSLTEPEQSMDVLSEFASNVEKRIQKAIQEIMPQKDNSKLENLLQQQPGDRMENNGKQRKNLTRTPVKESTQILTDHNGGNEPKKDEIMECRPINKSTETVHHVSDDVKLAVRVDKESKDAPGLPAVNEEVKEVGKPLEAKTSTDVEQSDQFSFSASNQLNNKSKKKRKNKKKAEEKEVQTQIHLLETKHESQTDQTSPKTTEIPKLAPVDSDQIRFYENLEKSDSYLSPGTDPPSEESMERIDVKIEQEQEVVASQPSSQMEKHAATIMLFDTSEKVGRTEDVKREEKEDWEYIDKTSMVKQTVEPEIKSPSGTDGKPPEMPQVAPVDIEENTFDGNLQKLDSYDVPPTTDLQSGKSLPRTDGKVETEKVLTEQEQEVVSQLSSQVEKEAAEMMLVDKMEGVKRKEEEEWQSLKVLIVKRTEEPEMTSASQAAQTGVETPEMPQVAPVDTDQITFDENVQKSVSYDLSPMTDPNPEESMQKTEGNVDQEQKEVSLEPNTQIEKEAVRAPEKLDMMEEEGAYTRVLIAQQTEEPEKKYPSQTDARILEKPQVAHFDTEENTSDENLQKSDSYGVSPTTDPHSGVSMEMTDGKVETARDLVEKEQEKVYVEPSAEMEKDAAKTTLSKTPQKVYKQEEVKRDVEVERESTEKAEEPENNQVQQSKEEESLKKSTLKDDEKAALILKAKESILKKVFEKGVSEKQAAQELEELRQKETRRKKSKGTPADDKKTETTIGEDDAEKRSSGLPKDSNDQVTVEKDTVELDKTPEGNLGLTSSSERENIRAFQMTDKQKDAATLPSVSRSKRSKRSKKSRSLKTTEDQPEMDKVTTDLKEPNNTTKSAAEPESDGAVLAAGLKMKADYDGQSGDAATKKPKSLKTTEDQPDSEKLASDGRIDCDLKDSKINSKYAAKQESKRRFLSEDLSTDTDVDSARSSDVGKTDRGDPQGAKSLQKSHKEQASEGFLSDPSEYLSEEVSQKQDIEPAAQSVSPDPHSGRSKRKKKQQLPEAESSDVPRSLTNLQQHLESPETAVLSKEVSLVESETSKVMATEPSTESLEDEQQVCKNQETVLNTEGATSTGSKSSLMRQECLEHDQRVVALLSMVRHMEVRLKQQQQQSVGRSLVTLDDIIRRTEMLDLELSDLEPEIRKEVEAAERLLKPRPIDVPPQLILALEKDGRSLARGYEAARALSEGILESLRHHRDLCKDAVTAEQESLGQHVDRLLSWLSETEAQMDGGTTGRDKKETTEKDDGQAELTQQLNLCKELQSSLQTRSSEVSSLVSDIQLFISEHAQDLAPEQSRQLLRQLQQLQTTFHRVSGRAQAWADALSAQRGREEERQRRERLREEERKDREWKSAREREVVQHQKSECSQKLEDLNVWLARAAGVLASQRAGPESGDVNALQDRQKKLKDVQRDLQSKAEAVAQAVRSVEEFLAEKGESLSPEEKKNLHMALRRLKEQYTTLTDSANTSLSELDMAISTTVQQNTQRAKAVEELQETQSQIDSLLNSLSSFNQALGVGAPLDVQDSPFSQPDGAVVPHTEKLELALQRLQAQQAQLLQVTQSARSLLDQPDSTVPPEEKQRLRFALDELQAQHQDRLQSCQERLRKSETLKDELTKFLQEHRTLGSWLEQSEQELHSLGEGETDAQGLKNRLEEHRKLGEDIICHKADLRFVSISGQKVLDSVQGALEQVGGSDPSLESINQLVSDKLQDANHRYTTLHTKSTELGGRLSGLLERYQQYQDEVVSLHSWLSTHEQNQSITKSSGDTDPQNLQNALRQVQLLQDKLAERSVQLEKVKRAGRDLVSTDESPSLKAIDILCAADGLEKRFGSLSASVSERAEQLQTAVAQSVSVQEGLKGLLSWLDKLVLNPRPVKPTAQAIQDALTQNQKLRQELLSRQGSVEATCDSVSKLLQSSDASTAPGLHGSLDELAQRYAAAQASQAEKEAELKELLPRLESYERLGTDLQVFTQSRLKALSPVGQPDRSMDDYRQTIEEVKSELNQEAGQLKSFCSLGTELSQSKALSDTQSLLDHVKDVTDEFTKLEENVNERFAAILACDQQLHQFRGLSGSLVRWLQTAQDQLPSKEANLTTEGLQRRVQQLQDLLNDWDSQRSRIQELNKTGSELESLIIDVTAPQTKTGVPQINGSVGPSSLNGIHTCKDLTELQVTISDVNARYDTLGSELKERLSRQQASLELRQKARQSMEVLRSWLSDREQSLKQGQTTSPSKPEVVRAQAQQNKVLLSELAEHSGKVEELKSTLRKLTADNPDSPEADAWRQQLKEIDSRWQTANQTAAQRQAELETCADRLGSFASAANQLGPWLREKELMMSVLGPLSIDPNMLNTQKQQVQFMLREFDTRRPQFDQFTQSAEGILSQTGDSAQDAKDLEEVRTELGSISQQWEDLTGRLTQRSSHIDQAQGTSERYQALLKELSSSIASLSERLDAQASLSAQPEALKRRLQETGEIRSELERRRTELVEAERLCGELSAIVAEPYLKEELSKRLENINGPLRSLEERAADGLTQLQAALSSTQQFQQMFEELRSWMDRQSDPKESPSDSLPCQPEAIRSLLAQTEELQRRIASQRGSYELIQAEGLSLLATLPSDERSALQSRLASLRQDWEGLNHRIMERETRLKNTLSKSETYQQHRAELTPWLAECEEKDGEIRPSLDPSVLDESLQKARALLLDLERRQALLEAFNTAADQLLEKCCIGEEELRDEKAQLNLRVDRLSEGLLNRTSQLEELSSRLKEFEEGRQAVERRLEAATHQIEVQEALGPQACSAKSLERLRSQQESLRSLQPQVVYLRDLAQGLVQDAPQTPGGSAEGAQRLQEQAKETEKEYDEVTDKIEQCCSSLESRLQGVGEVQSHVRDVFSRLADLDDELDSLSPVGRDADCLASQADAVKSFLSRLSDLRTELEGHATECTSMLRREGSSPDLLALRRETEALSRQAGKLSERGQARLVQIEDAVDRVQDFYRLVAELQGMLGRAEEGLNSQGAVGTEVEMIKQQLLEFKLLSGRFVEHGGMVCHCVWGLGGIYRRPRRRLKQQRSNSAHFKPKHACLAPEQTSSPRSLSLSLPPLSPHPTLAHIRARYQPPHPCMPVAASGPEQLTVSGLDVDTLGDTLMVQQRGF</sequence>
<dbReference type="SMART" id="SM00250">
    <property type="entry name" value="PLEC"/>
    <property type="match status" value="19"/>
</dbReference>
<dbReference type="GO" id="GO:0042060">
    <property type="term" value="P:wound healing"/>
    <property type="evidence" value="ECO:0007669"/>
    <property type="project" value="TreeGrafter"/>
</dbReference>
<feature type="compositionally biased region" description="Polar residues" evidence="4">
    <location>
        <begin position="1868"/>
        <end position="1883"/>
    </location>
</feature>
<feature type="region of interest" description="Disordered" evidence="4">
    <location>
        <begin position="2064"/>
        <end position="2096"/>
    </location>
</feature>
<evidence type="ECO:0000313" key="6">
    <source>
        <dbReference type="EMBL" id="KAK5604666.1"/>
    </source>
</evidence>
<feature type="region of interest" description="Disordered" evidence="4">
    <location>
        <begin position="1840"/>
        <end position="1965"/>
    </location>
</feature>
<comment type="caution">
    <text evidence="6">The sequence shown here is derived from an EMBL/GenBank/DDBJ whole genome shotgun (WGS) entry which is preliminary data.</text>
</comment>
<dbReference type="Proteomes" id="UP001311232">
    <property type="component" value="Unassembled WGS sequence"/>
</dbReference>
<evidence type="ECO:0000259" key="5">
    <source>
        <dbReference type="Pfam" id="PF18373"/>
    </source>
</evidence>
<reference evidence="6 7" key="1">
    <citation type="submission" date="2021-06" db="EMBL/GenBank/DDBJ databases">
        <authorList>
            <person name="Palmer J.M."/>
        </authorList>
    </citation>
    <scope>NUCLEOTIDE SEQUENCE [LARGE SCALE GENOMIC DNA]</scope>
    <source>
        <strain evidence="6 7">MEX-2019</strain>
        <tissue evidence="6">Muscle</tissue>
    </source>
</reference>
<feature type="region of interest" description="Disordered" evidence="4">
    <location>
        <begin position="2252"/>
        <end position="2399"/>
    </location>
</feature>
<accession>A0AAV9R4I0</accession>
<keyword evidence="2" id="KW-0677">Repeat</keyword>
<dbReference type="FunFam" id="1.20.58.60:FF:000488">
    <property type="entry name" value="Microtubule actin crosslinking factor 1a"/>
    <property type="match status" value="1"/>
</dbReference>
<gene>
    <name evidence="6" type="ORF">CRENBAI_013325</name>
</gene>
<feature type="compositionally biased region" description="Basic and acidic residues" evidence="4">
    <location>
        <begin position="2355"/>
        <end position="2376"/>
    </location>
</feature>
<feature type="region of interest" description="Disordered" evidence="4">
    <location>
        <begin position="2419"/>
        <end position="2737"/>
    </location>
</feature>
<dbReference type="Gene3D" id="1.20.58.60">
    <property type="match status" value="13"/>
</dbReference>
<dbReference type="Gene3D" id="3.90.1290.10">
    <property type="entry name" value="Plakin repeat"/>
    <property type="match status" value="6"/>
</dbReference>
<evidence type="ECO:0000256" key="4">
    <source>
        <dbReference type="SAM" id="MobiDB-lite"/>
    </source>
</evidence>
<feature type="compositionally biased region" description="Basic residues" evidence="4">
    <location>
        <begin position="1886"/>
        <end position="1895"/>
    </location>
</feature>
<dbReference type="FunFam" id="1.20.58.60:FF:000010">
    <property type="entry name" value="plectin isoform X2"/>
    <property type="match status" value="1"/>
</dbReference>
<protein>
    <recommendedName>
        <fullName evidence="5">Desmoplakin spectrin-like domain-containing protein</fullName>
    </recommendedName>
</protein>
<feature type="region of interest" description="Disordered" evidence="4">
    <location>
        <begin position="2147"/>
        <end position="2166"/>
    </location>
</feature>
<feature type="compositionally biased region" description="Basic and acidic residues" evidence="4">
    <location>
        <begin position="2312"/>
        <end position="2343"/>
    </location>
</feature>
<evidence type="ECO:0000256" key="1">
    <source>
        <dbReference type="ARBA" id="ARBA00022553"/>
    </source>
</evidence>
<feature type="compositionally biased region" description="Basic residues" evidence="4">
    <location>
        <begin position="2525"/>
        <end position="2537"/>
    </location>
</feature>
<feature type="compositionally biased region" description="Polar residues" evidence="4">
    <location>
        <begin position="2151"/>
        <end position="2161"/>
    </location>
</feature>
<feature type="region of interest" description="Disordered" evidence="4">
    <location>
        <begin position="1097"/>
        <end position="1119"/>
    </location>
</feature>
<dbReference type="Pfam" id="PF00681">
    <property type="entry name" value="Plectin"/>
    <property type="match status" value="8"/>
</dbReference>
<feature type="compositionally biased region" description="Basic and acidic residues" evidence="4">
    <location>
        <begin position="2539"/>
        <end position="2556"/>
    </location>
</feature>
<feature type="region of interest" description="Disordered" evidence="4">
    <location>
        <begin position="1769"/>
        <end position="1810"/>
    </location>
</feature>
<dbReference type="EMBL" id="JAHHUM010002331">
    <property type="protein sequence ID" value="KAK5604666.1"/>
    <property type="molecule type" value="Genomic_DNA"/>
</dbReference>
<dbReference type="GO" id="GO:0045296">
    <property type="term" value="F:cadherin binding"/>
    <property type="evidence" value="ECO:0007669"/>
    <property type="project" value="TreeGrafter"/>
</dbReference>
<feature type="coiled-coil region" evidence="3">
    <location>
        <begin position="62"/>
        <end position="89"/>
    </location>
</feature>